<reference evidence="7" key="1">
    <citation type="submission" date="2016-10" db="EMBL/GenBank/DDBJ databases">
        <authorList>
            <person name="Varghese N."/>
            <person name="Submissions S."/>
        </authorList>
    </citation>
    <scope>NUCLEOTIDE SEQUENCE [LARGE SCALE GENOMIC DNA]</scope>
    <source>
        <strain evidence="7">ATCC 25963</strain>
    </source>
</reference>
<protein>
    <submittedName>
        <fullName evidence="6">Transcriptional regulator, AraC family</fullName>
    </submittedName>
</protein>
<evidence type="ECO:0000313" key="7">
    <source>
        <dbReference type="Proteomes" id="UP000199400"/>
    </source>
</evidence>
<sequence>MARTVASHTTGGLEKPDNVAPRLYGRAPDRILSAMHPGAAHRQSYDPSGASTAAVVEVLMVHELDADAPHVLIPRAEVEIVVRFGPAARRGIDAHVLGAREHVRRKVPRGTQRSLSARLRLGASEAVLGVPASAVAGRVVALEDVWGDAAARRLLERLAATPDGLAAAKVLDAAIAERVATDACRPCSRLALEAAEKLRNNLFVPANVNAVADELGVSERHLRRVFRGAFGVGPKAFAKLARFQRALRAAREDERAAWATIAADAGYYDQAHLIAEFHAIAGAPPRVLLGELRVAASIG</sequence>
<proteinExistence type="predicted"/>
<dbReference type="InterPro" id="IPR009057">
    <property type="entry name" value="Homeodomain-like_sf"/>
</dbReference>
<dbReference type="SMART" id="SM00342">
    <property type="entry name" value="HTH_ARAC"/>
    <property type="match status" value="1"/>
</dbReference>
<dbReference type="Proteomes" id="UP000199400">
    <property type="component" value="Unassembled WGS sequence"/>
</dbReference>
<dbReference type="EMBL" id="FOMX01000016">
    <property type="protein sequence ID" value="SFE60959.1"/>
    <property type="molecule type" value="Genomic_DNA"/>
</dbReference>
<evidence type="ECO:0000313" key="6">
    <source>
        <dbReference type="EMBL" id="SFE60959.1"/>
    </source>
</evidence>
<name>A0A1I2BXU8_9BACT</name>
<feature type="domain" description="HTH araC/xylS-type" evidence="5">
    <location>
        <begin position="192"/>
        <end position="291"/>
    </location>
</feature>
<keyword evidence="7" id="KW-1185">Reference proteome</keyword>
<keyword evidence="2" id="KW-0238">DNA-binding</keyword>
<dbReference type="RefSeq" id="WP_245913768.1">
    <property type="nucleotide sequence ID" value="NZ_FOMX01000016.1"/>
</dbReference>
<dbReference type="GO" id="GO:0043565">
    <property type="term" value="F:sequence-specific DNA binding"/>
    <property type="evidence" value="ECO:0007669"/>
    <property type="project" value="InterPro"/>
</dbReference>
<dbReference type="PROSITE" id="PS01124">
    <property type="entry name" value="HTH_ARAC_FAMILY_2"/>
    <property type="match status" value="1"/>
</dbReference>
<feature type="region of interest" description="Disordered" evidence="4">
    <location>
        <begin position="1"/>
        <end position="20"/>
    </location>
</feature>
<feature type="compositionally biased region" description="Polar residues" evidence="4">
    <location>
        <begin position="1"/>
        <end position="10"/>
    </location>
</feature>
<dbReference type="AlphaFoldDB" id="A0A1I2BXU8"/>
<accession>A0A1I2BXU8</accession>
<dbReference type="Gene3D" id="1.10.10.60">
    <property type="entry name" value="Homeodomain-like"/>
    <property type="match status" value="1"/>
</dbReference>
<dbReference type="STRING" id="54.SAMN02745121_04848"/>
<dbReference type="GO" id="GO:0003700">
    <property type="term" value="F:DNA-binding transcription factor activity"/>
    <property type="evidence" value="ECO:0007669"/>
    <property type="project" value="InterPro"/>
</dbReference>
<keyword evidence="1" id="KW-0805">Transcription regulation</keyword>
<keyword evidence="3" id="KW-0804">Transcription</keyword>
<organism evidence="6 7">
    <name type="scientific">Nannocystis exedens</name>
    <dbReference type="NCBI Taxonomy" id="54"/>
    <lineage>
        <taxon>Bacteria</taxon>
        <taxon>Pseudomonadati</taxon>
        <taxon>Myxococcota</taxon>
        <taxon>Polyangia</taxon>
        <taxon>Nannocystales</taxon>
        <taxon>Nannocystaceae</taxon>
        <taxon>Nannocystis</taxon>
    </lineage>
</organism>
<dbReference type="PANTHER" id="PTHR46796">
    <property type="entry name" value="HTH-TYPE TRANSCRIPTIONAL ACTIVATOR RHAS-RELATED"/>
    <property type="match status" value="1"/>
</dbReference>
<dbReference type="Pfam" id="PF12833">
    <property type="entry name" value="HTH_18"/>
    <property type="match status" value="1"/>
</dbReference>
<evidence type="ECO:0000256" key="4">
    <source>
        <dbReference type="SAM" id="MobiDB-lite"/>
    </source>
</evidence>
<gene>
    <name evidence="6" type="ORF">SAMN02745121_04848</name>
</gene>
<evidence type="ECO:0000256" key="3">
    <source>
        <dbReference type="ARBA" id="ARBA00023163"/>
    </source>
</evidence>
<dbReference type="InterPro" id="IPR018060">
    <property type="entry name" value="HTH_AraC"/>
</dbReference>
<evidence type="ECO:0000259" key="5">
    <source>
        <dbReference type="PROSITE" id="PS01124"/>
    </source>
</evidence>
<dbReference type="PANTHER" id="PTHR46796:SF15">
    <property type="entry name" value="BLL1074 PROTEIN"/>
    <property type="match status" value="1"/>
</dbReference>
<evidence type="ECO:0000256" key="1">
    <source>
        <dbReference type="ARBA" id="ARBA00023015"/>
    </source>
</evidence>
<dbReference type="InterPro" id="IPR050204">
    <property type="entry name" value="AraC_XylS_family_regulators"/>
</dbReference>
<dbReference type="SUPFAM" id="SSF46689">
    <property type="entry name" value="Homeodomain-like"/>
    <property type="match status" value="1"/>
</dbReference>
<evidence type="ECO:0000256" key="2">
    <source>
        <dbReference type="ARBA" id="ARBA00023125"/>
    </source>
</evidence>